<dbReference type="InterPro" id="IPR004867">
    <property type="entry name" value="CHB_C_dom"/>
</dbReference>
<feature type="region of interest" description="Disordered" evidence="9">
    <location>
        <begin position="752"/>
        <end position="777"/>
    </location>
</feature>
<evidence type="ECO:0000256" key="9">
    <source>
        <dbReference type="SAM" id="MobiDB-lite"/>
    </source>
</evidence>
<proteinExistence type="inferred from homology"/>
<dbReference type="Gene3D" id="2.60.40.10">
    <property type="entry name" value="Immunoglobulins"/>
    <property type="match status" value="1"/>
</dbReference>
<dbReference type="Pfam" id="PF03173">
    <property type="entry name" value="CHB_HEX"/>
    <property type="match status" value="1"/>
</dbReference>
<evidence type="ECO:0000256" key="6">
    <source>
        <dbReference type="ARBA" id="ARBA00030512"/>
    </source>
</evidence>
<comment type="similarity">
    <text evidence="2">Belongs to the glycosyl hydrolase 20 family.</text>
</comment>
<dbReference type="EMBL" id="CP031775">
    <property type="protein sequence ID" value="QDZ92001.1"/>
    <property type="molecule type" value="Genomic_DNA"/>
</dbReference>
<evidence type="ECO:0000256" key="5">
    <source>
        <dbReference type="ARBA" id="ARBA00023295"/>
    </source>
</evidence>
<dbReference type="SUPFAM" id="SSF55545">
    <property type="entry name" value="beta-N-acetylhexosaminidase-like domain"/>
    <property type="match status" value="1"/>
</dbReference>
<evidence type="ECO:0000256" key="8">
    <source>
        <dbReference type="PIRSR" id="PIRSR625705-1"/>
    </source>
</evidence>
<evidence type="ECO:0000256" key="7">
    <source>
        <dbReference type="ARBA" id="ARBA00033000"/>
    </source>
</evidence>
<dbReference type="Pfam" id="PF03174">
    <property type="entry name" value="CHB_HEX_C"/>
    <property type="match status" value="1"/>
</dbReference>
<dbReference type="InterPro" id="IPR013783">
    <property type="entry name" value="Ig-like_fold"/>
</dbReference>
<sequence length="935" mass="103533">MNKTIAATAILLALGLTACSDAPKTEAVPSSSSVEQAKSSQLTQAQLQQFGDTLGVSYRVLTNRPDDNCDKAAAEGRCFVAEIDFVPEVELKSRDWAIYFSQMRPVQSVESKEFSITHIKGDLYRIEPTEAFSGFSKGEKKTLKFRGELWQLSETDAMPNYYIVAGELSPVVIASTKVKQDPETGMEVRPYVEAYTDMVKQYRRTDADKLAPATPAQLFSNNQQVSEDASLAVNTIIPTPQKVTIHSQDKAVSLTSGIKLDFGSVTNASAAQQALAPEQLVAALSRLARLGVNESEQGLAVKLNWRQGADGSYLLDIKADAIEIAAADAAGFSYALSSLASLIDVQDLRVNTMTIEDSPRYPFRGMHIDVARNFHSKALIFDLLDQMAAYKLNKLHLHMADDEGWRLEIDGLPELTDIGSKRCHDLEENTCLLPQLGSGPFADVPVNGFYSKQDYIDIVKYADARQIQVIPSMDMPGHSRAAIKAMEARYRRLLAENAELQNTGKVQVVPVQETANQANTAVKALDAGARHLQAEGKTTAAEQYLLSDANDKTVYSSVQYYNDNTLNVCMESTYQFVNKVIDEIAKLHQAAGQPLTRYHIGADETAGAWKQSPACLEFVANNDKGVKSIDELGAYFIERISTMLAAKGIEAAGWSDGMSHVRPSNMPAKVQSNIWDVIAYKGYEHANQQVNNGWDVVLSNPEVLYFDFPYEADPKEHGYYWASRATNAHKVFSFMPDNLVANAEQWTDLQNLPFEADDRARTDEKGKKSGPREQGKNFAGLQGQLWSETIRSNDTVEYMIFPRLLMLAERAWHQAEWEVPYQYQGALYNQSTGHFTAAMRDAQAQSWQQMANTLGHKEFIKLDKAGIDYRVPTVGAEIRDGKLFANVAYPGLKIEWRQASGQWQSYQAGQAVTAPVEIRAIAADGIRKGRSLIVN</sequence>
<dbReference type="Gene3D" id="2.60.40.290">
    <property type="match status" value="1"/>
</dbReference>
<dbReference type="CDD" id="cd02847">
    <property type="entry name" value="E_set_Chitobiase_C"/>
    <property type="match status" value="1"/>
</dbReference>
<dbReference type="SUPFAM" id="SSF49384">
    <property type="entry name" value="Carbohydrate-binding domain"/>
    <property type="match status" value="1"/>
</dbReference>
<dbReference type="InterPro" id="IPR004866">
    <property type="entry name" value="CHB/HEX_N_dom"/>
</dbReference>
<dbReference type="GO" id="GO:0004563">
    <property type="term" value="F:beta-N-acetylhexosaminidase activity"/>
    <property type="evidence" value="ECO:0007669"/>
    <property type="project" value="UniProtKB-EC"/>
</dbReference>
<evidence type="ECO:0000313" key="13">
    <source>
        <dbReference type="Proteomes" id="UP000321124"/>
    </source>
</evidence>
<dbReference type="InterPro" id="IPR014756">
    <property type="entry name" value="Ig_E-set"/>
</dbReference>
<feature type="domain" description="Chitobiase/beta-hexosaminidases N-terminal" evidence="11">
    <location>
        <begin position="52"/>
        <end position="217"/>
    </location>
</feature>
<feature type="chain" id="PRO_5023083724" description="beta-N-acetylhexosaminidase" evidence="10">
    <location>
        <begin position="19"/>
        <end position="935"/>
    </location>
</feature>
<organism evidence="12 13">
    <name type="scientific">Shewanella decolorationis</name>
    <dbReference type="NCBI Taxonomy" id="256839"/>
    <lineage>
        <taxon>Bacteria</taxon>
        <taxon>Pseudomonadati</taxon>
        <taxon>Pseudomonadota</taxon>
        <taxon>Gammaproteobacteria</taxon>
        <taxon>Alteromonadales</taxon>
        <taxon>Shewanellaceae</taxon>
        <taxon>Shewanella</taxon>
    </lineage>
</organism>
<evidence type="ECO:0000313" key="12">
    <source>
        <dbReference type="EMBL" id="QDZ92001.1"/>
    </source>
</evidence>
<dbReference type="PROSITE" id="PS51257">
    <property type="entry name" value="PROKAR_LIPOPROTEIN"/>
    <property type="match status" value="1"/>
</dbReference>
<dbReference type="RefSeq" id="WP_208659797.1">
    <property type="nucleotide sequence ID" value="NZ_CP031775.2"/>
</dbReference>
<name>A0A5B8R2D5_9GAMM</name>
<dbReference type="InterPro" id="IPR029018">
    <property type="entry name" value="Hex-like_dom2"/>
</dbReference>
<protein>
    <recommendedName>
        <fullName evidence="3">beta-N-acetylhexosaminidase</fullName>
        <ecNumber evidence="3">3.2.1.52</ecNumber>
    </recommendedName>
    <alternativeName>
        <fullName evidence="6">Beta-N-acetylhexosaminidase</fullName>
    </alternativeName>
    <alternativeName>
        <fullName evidence="7">N-acetyl-beta-glucosaminidase</fullName>
    </alternativeName>
</protein>
<dbReference type="PANTHER" id="PTHR22600:SF57">
    <property type="entry name" value="BETA-N-ACETYLHEXOSAMINIDASE"/>
    <property type="match status" value="1"/>
</dbReference>
<accession>A0A5B8R2D5</accession>
<evidence type="ECO:0000256" key="3">
    <source>
        <dbReference type="ARBA" id="ARBA00012663"/>
    </source>
</evidence>
<feature type="compositionally biased region" description="Basic and acidic residues" evidence="9">
    <location>
        <begin position="756"/>
        <end position="775"/>
    </location>
</feature>
<dbReference type="GO" id="GO:0005975">
    <property type="term" value="P:carbohydrate metabolic process"/>
    <property type="evidence" value="ECO:0007669"/>
    <property type="project" value="InterPro"/>
</dbReference>
<dbReference type="PANTHER" id="PTHR22600">
    <property type="entry name" value="BETA-HEXOSAMINIDASE"/>
    <property type="match status" value="1"/>
</dbReference>
<keyword evidence="10" id="KW-0732">Signal</keyword>
<dbReference type="InterPro" id="IPR015882">
    <property type="entry name" value="HEX_bac_N"/>
</dbReference>
<dbReference type="GO" id="GO:0030203">
    <property type="term" value="P:glycosaminoglycan metabolic process"/>
    <property type="evidence" value="ECO:0007669"/>
    <property type="project" value="TreeGrafter"/>
</dbReference>
<dbReference type="InterPro" id="IPR025705">
    <property type="entry name" value="Beta_hexosaminidase_sua/sub"/>
</dbReference>
<reference evidence="12 13" key="1">
    <citation type="journal article" date="2019" name="Ecotoxicol. Environ. Saf.">
        <title>Microbial characterization of heavy metal resistant bacterial strains isolated from an electroplating wastewater treatment plant.</title>
        <authorList>
            <person name="Cai X."/>
            <person name="Zheng X."/>
            <person name="Zhang D."/>
            <person name="Iqbal W."/>
            <person name="Liu C."/>
            <person name="Yang B."/>
            <person name="Zhao X."/>
            <person name="Lu X."/>
            <person name="Mao Y."/>
        </authorList>
    </citation>
    <scope>NUCLEOTIDE SEQUENCE [LARGE SCALE GENOMIC DNA]</scope>
    <source>
        <strain evidence="12 13">Ni1-3</strain>
    </source>
</reference>
<dbReference type="AlphaFoldDB" id="A0A5B8R2D5"/>
<dbReference type="InterPro" id="IPR008965">
    <property type="entry name" value="CBM2/CBM3_carb-bd_dom_sf"/>
</dbReference>
<evidence type="ECO:0000256" key="10">
    <source>
        <dbReference type="SAM" id="SignalP"/>
    </source>
</evidence>
<dbReference type="GO" id="GO:0030247">
    <property type="term" value="F:polysaccharide binding"/>
    <property type="evidence" value="ECO:0007669"/>
    <property type="project" value="InterPro"/>
</dbReference>
<dbReference type="SMART" id="SM01081">
    <property type="entry name" value="CHB_HEX"/>
    <property type="match status" value="1"/>
</dbReference>
<feature type="active site" description="Proton donor" evidence="8">
    <location>
        <position position="604"/>
    </location>
</feature>
<gene>
    <name evidence="12" type="ORF">D0436_16930</name>
</gene>
<dbReference type="Pfam" id="PF02838">
    <property type="entry name" value="Glyco_hydro_20b"/>
    <property type="match status" value="1"/>
</dbReference>
<dbReference type="InterPro" id="IPR012291">
    <property type="entry name" value="CBM2_carb-bd_dom_sf"/>
</dbReference>
<dbReference type="InterPro" id="IPR015883">
    <property type="entry name" value="Glyco_hydro_20_cat"/>
</dbReference>
<dbReference type="GO" id="GO:0016020">
    <property type="term" value="C:membrane"/>
    <property type="evidence" value="ECO:0007669"/>
    <property type="project" value="TreeGrafter"/>
</dbReference>
<evidence type="ECO:0000256" key="4">
    <source>
        <dbReference type="ARBA" id="ARBA00022801"/>
    </source>
</evidence>
<dbReference type="InterPro" id="IPR017853">
    <property type="entry name" value="GH"/>
</dbReference>
<dbReference type="EC" id="3.2.1.52" evidence="3"/>
<dbReference type="Gene3D" id="3.20.20.80">
    <property type="entry name" value="Glycosidases"/>
    <property type="match status" value="1"/>
</dbReference>
<dbReference type="KEGG" id="sdeo:D0436_16930"/>
<dbReference type="PRINTS" id="PR00738">
    <property type="entry name" value="GLHYDRLASE20"/>
</dbReference>
<comment type="catalytic activity">
    <reaction evidence="1">
        <text>Hydrolysis of terminal non-reducing N-acetyl-D-hexosamine residues in N-acetyl-beta-D-hexosaminides.</text>
        <dbReference type="EC" id="3.2.1.52"/>
    </reaction>
</comment>
<evidence type="ECO:0000259" key="11">
    <source>
        <dbReference type="SMART" id="SM01081"/>
    </source>
</evidence>
<keyword evidence="5" id="KW-0326">Glycosidase</keyword>
<evidence type="ECO:0000256" key="2">
    <source>
        <dbReference type="ARBA" id="ARBA00006285"/>
    </source>
</evidence>
<dbReference type="Proteomes" id="UP000321124">
    <property type="component" value="Chromosome"/>
</dbReference>
<keyword evidence="4" id="KW-0378">Hydrolase</keyword>
<dbReference type="SUPFAM" id="SSF81296">
    <property type="entry name" value="E set domains"/>
    <property type="match status" value="1"/>
</dbReference>
<dbReference type="Gene3D" id="3.30.379.10">
    <property type="entry name" value="Chitobiase/beta-hexosaminidase domain 2-like"/>
    <property type="match status" value="1"/>
</dbReference>
<dbReference type="CDD" id="cd06569">
    <property type="entry name" value="GH20_Sm-chitobiase-like"/>
    <property type="match status" value="1"/>
</dbReference>
<dbReference type="Pfam" id="PF00728">
    <property type="entry name" value="Glyco_hydro_20"/>
    <property type="match status" value="1"/>
</dbReference>
<dbReference type="SUPFAM" id="SSF51445">
    <property type="entry name" value="(Trans)glycosidases"/>
    <property type="match status" value="1"/>
</dbReference>
<feature type="signal peptide" evidence="10">
    <location>
        <begin position="1"/>
        <end position="18"/>
    </location>
</feature>
<evidence type="ECO:0000256" key="1">
    <source>
        <dbReference type="ARBA" id="ARBA00001231"/>
    </source>
</evidence>